<dbReference type="Pfam" id="PF14470">
    <property type="entry name" value="bPH_3"/>
    <property type="match status" value="1"/>
</dbReference>
<feature type="domain" description="YokE-like PH" evidence="1">
    <location>
        <begin position="26"/>
        <end position="105"/>
    </location>
</feature>
<sequence>MSLINISESELYPTESFGPALEGTIIYNVQGQAEWVGAFITTNERLIMNVDMNGEEYKRVFSYNDIADIYTNAHGLFIEFPEGMGKLALVNVKEGDVDTFVNYVKDKIN</sequence>
<keyword evidence="3" id="KW-1185">Reference proteome</keyword>
<accession>A0A9Q2HF81</accession>
<gene>
    <name evidence="2" type="ORF">HNQ45_000411</name>
</gene>
<dbReference type="RefSeq" id="WP_183672962.1">
    <property type="nucleotide sequence ID" value="NZ_CBCRYX010000001.1"/>
</dbReference>
<dbReference type="InterPro" id="IPR039519">
    <property type="entry name" value="YokE-like_PH"/>
</dbReference>
<evidence type="ECO:0000313" key="3">
    <source>
        <dbReference type="Proteomes" id="UP000579136"/>
    </source>
</evidence>
<reference evidence="2 3" key="1">
    <citation type="submission" date="2020-08" db="EMBL/GenBank/DDBJ databases">
        <title>Genomic Encyclopedia of Type Strains, Phase IV (KMG-IV): sequencing the most valuable type-strain genomes for metagenomic binning, comparative biology and taxonomic classification.</title>
        <authorList>
            <person name="Goeker M."/>
        </authorList>
    </citation>
    <scope>NUCLEOTIDE SEQUENCE [LARGE SCALE GENOMIC DNA]</scope>
    <source>
        <strain evidence="2 3">DSM 19163</strain>
    </source>
</reference>
<dbReference type="Proteomes" id="UP000579136">
    <property type="component" value="Unassembled WGS sequence"/>
</dbReference>
<dbReference type="AlphaFoldDB" id="A0A9Q2HF81"/>
<protein>
    <recommendedName>
        <fullName evidence="1">YokE-like PH domain-containing protein</fullName>
    </recommendedName>
</protein>
<organism evidence="2 3">
    <name type="scientific">Nosocomiicoccus ampullae</name>
    <dbReference type="NCBI Taxonomy" id="489910"/>
    <lineage>
        <taxon>Bacteria</taxon>
        <taxon>Bacillati</taxon>
        <taxon>Bacillota</taxon>
        <taxon>Bacilli</taxon>
        <taxon>Bacillales</taxon>
        <taxon>Staphylococcaceae</taxon>
        <taxon>Nosocomiicoccus</taxon>
    </lineage>
</organism>
<evidence type="ECO:0000313" key="2">
    <source>
        <dbReference type="EMBL" id="MBB5175541.1"/>
    </source>
</evidence>
<name>A0A9Q2HF81_9STAP</name>
<comment type="caution">
    <text evidence="2">The sequence shown here is derived from an EMBL/GenBank/DDBJ whole genome shotgun (WGS) entry which is preliminary data.</text>
</comment>
<evidence type="ECO:0000259" key="1">
    <source>
        <dbReference type="Pfam" id="PF14470"/>
    </source>
</evidence>
<dbReference type="EMBL" id="JACHHF010000002">
    <property type="protein sequence ID" value="MBB5175541.1"/>
    <property type="molecule type" value="Genomic_DNA"/>
</dbReference>
<proteinExistence type="predicted"/>